<gene>
    <name evidence="1" type="ORF">ACOLOM_LOCUS11476</name>
</gene>
<dbReference type="Proteomes" id="UP000789525">
    <property type="component" value="Unassembled WGS sequence"/>
</dbReference>
<keyword evidence="2" id="KW-1185">Reference proteome</keyword>
<comment type="caution">
    <text evidence="1">The sequence shown here is derived from an EMBL/GenBank/DDBJ whole genome shotgun (WGS) entry which is preliminary data.</text>
</comment>
<evidence type="ECO:0000313" key="1">
    <source>
        <dbReference type="EMBL" id="CAG8728122.1"/>
    </source>
</evidence>
<organism evidence="1 2">
    <name type="scientific">Acaulospora colombiana</name>
    <dbReference type="NCBI Taxonomy" id="27376"/>
    <lineage>
        <taxon>Eukaryota</taxon>
        <taxon>Fungi</taxon>
        <taxon>Fungi incertae sedis</taxon>
        <taxon>Mucoromycota</taxon>
        <taxon>Glomeromycotina</taxon>
        <taxon>Glomeromycetes</taxon>
        <taxon>Diversisporales</taxon>
        <taxon>Acaulosporaceae</taxon>
        <taxon>Acaulospora</taxon>
    </lineage>
</organism>
<sequence>TSLRDDGLSASRASRWDTDGGVGPDVIAGGVGRHASWLGRSGARRRARGGSATRRNALLVISKSIYMCCRGLTIEVLTQMSLQFKKVFALRMAVALKPYLEPIDWQVSPETEVYLLTQEGAGVEEVVEVVELGGVPPGGMHYDHRVHSVMSADPDVVAVEEGVGVKDSLTTQTILGTNRLASISSDRGIPAGARREKVSPSWNRLENTYNWSSDPDIVAVQERVGVKNSLSAQSILGTNALARITSNRVISSTAPSTIIRGSTRGPRTVAIPSRVPISISTNILVRGEVITEALLDGGETDASLVEAGDGAHAESVDSGLLGLVGKSHVWVAGSLLGKAVVHVVGLLGAAAGRVARVIRPEDNGLAVLRNCQYVDRSKNIPKELGPDTENLDKGLVQALDL</sequence>
<protein>
    <submittedName>
        <fullName evidence="1">3908_t:CDS:1</fullName>
    </submittedName>
</protein>
<accession>A0ACA9Q0K2</accession>
<name>A0ACA9Q0K2_9GLOM</name>
<dbReference type="EMBL" id="CAJVPT010041543">
    <property type="protein sequence ID" value="CAG8728122.1"/>
    <property type="molecule type" value="Genomic_DNA"/>
</dbReference>
<feature type="non-terminal residue" evidence="1">
    <location>
        <position position="401"/>
    </location>
</feature>
<evidence type="ECO:0000313" key="2">
    <source>
        <dbReference type="Proteomes" id="UP000789525"/>
    </source>
</evidence>
<reference evidence="1" key="1">
    <citation type="submission" date="2021-06" db="EMBL/GenBank/DDBJ databases">
        <authorList>
            <person name="Kallberg Y."/>
            <person name="Tangrot J."/>
            <person name="Rosling A."/>
        </authorList>
    </citation>
    <scope>NUCLEOTIDE SEQUENCE</scope>
    <source>
        <strain evidence="1">CL356</strain>
    </source>
</reference>
<proteinExistence type="predicted"/>
<feature type="non-terminal residue" evidence="1">
    <location>
        <position position="1"/>
    </location>
</feature>